<evidence type="ECO:0000313" key="9">
    <source>
        <dbReference type="Proteomes" id="UP001085076"/>
    </source>
</evidence>
<dbReference type="OrthoDB" id="445564at2759"/>
<keyword evidence="9" id="KW-1185">Reference proteome</keyword>
<keyword evidence="3" id="KW-0479">Metal-binding</keyword>
<dbReference type="PANTHER" id="PTHR45668">
    <property type="entry name" value="SERINE/THREONINE-PROTEIN PHOSPHATASE 5-RELATED"/>
    <property type="match status" value="1"/>
</dbReference>
<dbReference type="SUPFAM" id="SSF56300">
    <property type="entry name" value="Metallo-dependent phosphatases"/>
    <property type="match status" value="1"/>
</dbReference>
<keyword evidence="6" id="KW-0464">Manganese</keyword>
<sequence length="267" mass="30471">MDDFKNQKCLHKRYAYQIVLQTREMLRAMPSLVDITVSDGNHFTVCGDIHGQYFDLLNIFEINGLPSQENPYLFNGDFVDRGSFSLEVILTLFAFKCMCPSAIYLARGNHESKSMNKIYGFEGEVKSKLSETFVELFAEVFCCLPLAHVIKQQGLCCPWRSFSVDGVKLSQIREIDRFSCSHLRKHPLADLIVRSHEVKDEGYEIEHDGKLITVFSAPNYCDQMGNKGAFIRFKAPELKPDIVSFSAVPHPDVKPMAYANNFLRMFS</sequence>
<evidence type="ECO:0000313" key="8">
    <source>
        <dbReference type="EMBL" id="KAJ0964840.1"/>
    </source>
</evidence>
<evidence type="ECO:0000256" key="5">
    <source>
        <dbReference type="ARBA" id="ARBA00022801"/>
    </source>
</evidence>
<dbReference type="InterPro" id="IPR029052">
    <property type="entry name" value="Metallo-depent_PP-like"/>
</dbReference>
<evidence type="ECO:0000256" key="6">
    <source>
        <dbReference type="ARBA" id="ARBA00023211"/>
    </source>
</evidence>
<keyword evidence="5" id="KW-0378">Hydrolase</keyword>
<dbReference type="SMART" id="SM00156">
    <property type="entry name" value="PP2Ac"/>
    <property type="match status" value="1"/>
</dbReference>
<evidence type="ECO:0000259" key="7">
    <source>
        <dbReference type="SMART" id="SM00156"/>
    </source>
</evidence>
<keyword evidence="4" id="KW-0677">Repeat</keyword>
<dbReference type="GO" id="GO:0046872">
    <property type="term" value="F:metal ion binding"/>
    <property type="evidence" value="ECO:0007669"/>
    <property type="project" value="UniProtKB-KW"/>
</dbReference>
<organism evidence="8 9">
    <name type="scientific">Dioscorea zingiberensis</name>
    <dbReference type="NCBI Taxonomy" id="325984"/>
    <lineage>
        <taxon>Eukaryota</taxon>
        <taxon>Viridiplantae</taxon>
        <taxon>Streptophyta</taxon>
        <taxon>Embryophyta</taxon>
        <taxon>Tracheophyta</taxon>
        <taxon>Spermatophyta</taxon>
        <taxon>Magnoliopsida</taxon>
        <taxon>Liliopsida</taxon>
        <taxon>Dioscoreales</taxon>
        <taxon>Dioscoreaceae</taxon>
        <taxon>Dioscorea</taxon>
    </lineage>
</organism>
<name>A0A9D5C1Y7_9LILI</name>
<comment type="cofactor">
    <cofactor evidence="1">
        <name>Mn(2+)</name>
        <dbReference type="ChEBI" id="CHEBI:29035"/>
    </cofactor>
</comment>
<dbReference type="InterPro" id="IPR013235">
    <property type="entry name" value="PPP_dom"/>
</dbReference>
<dbReference type="AlphaFoldDB" id="A0A9D5C1Y7"/>
<dbReference type="Proteomes" id="UP001085076">
    <property type="component" value="Miscellaneous, Linkage group lg08"/>
</dbReference>
<reference evidence="8" key="1">
    <citation type="submission" date="2021-03" db="EMBL/GenBank/DDBJ databases">
        <authorList>
            <person name="Li Z."/>
            <person name="Yang C."/>
        </authorList>
    </citation>
    <scope>NUCLEOTIDE SEQUENCE</scope>
    <source>
        <strain evidence="8">Dzin_1.0</strain>
        <tissue evidence="8">Leaf</tissue>
    </source>
</reference>
<dbReference type="InterPro" id="IPR004843">
    <property type="entry name" value="Calcineurin-like_PHP"/>
</dbReference>
<dbReference type="InterPro" id="IPR006186">
    <property type="entry name" value="Ser/Thr-sp_prot-phosphatase"/>
</dbReference>
<dbReference type="Gene3D" id="3.60.21.10">
    <property type="match status" value="1"/>
</dbReference>
<gene>
    <name evidence="8" type="ORF">J5N97_025978</name>
</gene>
<comment type="caution">
    <text evidence="8">The sequence shown here is derived from an EMBL/GenBank/DDBJ whole genome shotgun (WGS) entry which is preliminary data.</text>
</comment>
<evidence type="ECO:0000256" key="1">
    <source>
        <dbReference type="ARBA" id="ARBA00001936"/>
    </source>
</evidence>
<feature type="domain" description="Serine/threonine specific protein phosphatases" evidence="7">
    <location>
        <begin position="10"/>
        <end position="249"/>
    </location>
</feature>
<reference evidence="8" key="2">
    <citation type="journal article" date="2022" name="Hortic Res">
        <title>The genome of Dioscorea zingiberensis sheds light on the biosynthesis, origin and evolution of the medicinally important diosgenin saponins.</title>
        <authorList>
            <person name="Li Y."/>
            <person name="Tan C."/>
            <person name="Li Z."/>
            <person name="Guo J."/>
            <person name="Li S."/>
            <person name="Chen X."/>
            <person name="Wang C."/>
            <person name="Dai X."/>
            <person name="Yang H."/>
            <person name="Song W."/>
            <person name="Hou L."/>
            <person name="Xu J."/>
            <person name="Tong Z."/>
            <person name="Xu A."/>
            <person name="Yuan X."/>
            <person name="Wang W."/>
            <person name="Yang Q."/>
            <person name="Chen L."/>
            <person name="Sun Z."/>
            <person name="Wang K."/>
            <person name="Pan B."/>
            <person name="Chen J."/>
            <person name="Bao Y."/>
            <person name="Liu F."/>
            <person name="Qi X."/>
            <person name="Gang D.R."/>
            <person name="Wen J."/>
            <person name="Li J."/>
        </authorList>
    </citation>
    <scope>NUCLEOTIDE SEQUENCE</scope>
    <source>
        <strain evidence="8">Dzin_1.0</strain>
    </source>
</reference>
<accession>A0A9D5C1Y7</accession>
<dbReference type="EMBL" id="JAGGNH010000008">
    <property type="protein sequence ID" value="KAJ0964840.1"/>
    <property type="molecule type" value="Genomic_DNA"/>
</dbReference>
<dbReference type="PANTHER" id="PTHR45668:SF5">
    <property type="entry name" value="SERINE_THREONINE-PROTEIN PHOSPHATASE 5"/>
    <property type="match status" value="1"/>
</dbReference>
<dbReference type="EC" id="3.1.3.16" evidence="2"/>
<evidence type="ECO:0000256" key="4">
    <source>
        <dbReference type="ARBA" id="ARBA00022737"/>
    </source>
</evidence>
<evidence type="ECO:0000256" key="2">
    <source>
        <dbReference type="ARBA" id="ARBA00013081"/>
    </source>
</evidence>
<proteinExistence type="predicted"/>
<evidence type="ECO:0000256" key="3">
    <source>
        <dbReference type="ARBA" id="ARBA00022723"/>
    </source>
</evidence>
<dbReference type="Pfam" id="PF08321">
    <property type="entry name" value="PPP5"/>
    <property type="match status" value="1"/>
</dbReference>
<dbReference type="PRINTS" id="PR00114">
    <property type="entry name" value="STPHPHTASE"/>
</dbReference>
<dbReference type="Pfam" id="PF00149">
    <property type="entry name" value="Metallophos"/>
    <property type="match status" value="1"/>
</dbReference>
<dbReference type="InterPro" id="IPR051134">
    <property type="entry name" value="PPP_phosphatase"/>
</dbReference>
<protein>
    <recommendedName>
        <fullName evidence="2">protein-serine/threonine phosphatase</fullName>
        <ecNumber evidence="2">3.1.3.16</ecNumber>
    </recommendedName>
</protein>
<dbReference type="GO" id="GO:0004722">
    <property type="term" value="F:protein serine/threonine phosphatase activity"/>
    <property type="evidence" value="ECO:0007669"/>
    <property type="project" value="UniProtKB-EC"/>
</dbReference>